<reference evidence="2 3" key="1">
    <citation type="journal article" date="2014" name="Nature">
        <title>The genome of the recently domesticated crop plant sugar beet (Beta vulgaris).</title>
        <authorList>
            <person name="Dohm J.C."/>
            <person name="Minoche A.E."/>
            <person name="Holtgrawe D."/>
            <person name="Capella-Gutierrez S."/>
            <person name="Zakrzewski F."/>
            <person name="Tafer H."/>
            <person name="Rupp O."/>
            <person name="Sorensen T.R."/>
            <person name="Stracke R."/>
            <person name="Reinhardt R."/>
            <person name="Goesmann A."/>
            <person name="Kraft T."/>
            <person name="Schulz B."/>
            <person name="Stadler P.F."/>
            <person name="Schmidt T."/>
            <person name="Gabaldon T."/>
            <person name="Lehrach H."/>
            <person name="Weisshaar B."/>
            <person name="Himmelbauer H."/>
        </authorList>
    </citation>
    <scope>NUCLEOTIDE SEQUENCE [LARGE SCALE GENOMIC DNA]</scope>
    <source>
        <tissue evidence="2">Taproot</tissue>
    </source>
</reference>
<proteinExistence type="predicted"/>
<keyword evidence="3" id="KW-1185">Reference proteome</keyword>
<accession>A0A0J8BGE6</accession>
<dbReference type="Gene3D" id="1.10.1410.10">
    <property type="match status" value="1"/>
</dbReference>
<sequence length="98" mass="11476">MPLPLRPGKFHKTQQWMMVIQDPFDRHDNVARNVSKDAAKRIITEMRRAYDMMRHCSPWTKICEKVLEARPKPRPFQGPAKSIEHASNGKWKKKPAPT</sequence>
<feature type="region of interest" description="Disordered" evidence="1">
    <location>
        <begin position="71"/>
        <end position="98"/>
    </location>
</feature>
<dbReference type="Proteomes" id="UP000035740">
    <property type="component" value="Unassembled WGS sequence"/>
</dbReference>
<feature type="non-terminal residue" evidence="2">
    <location>
        <position position="98"/>
    </location>
</feature>
<dbReference type="OrthoDB" id="2274644at2759"/>
<dbReference type="SUPFAM" id="SSF81631">
    <property type="entry name" value="PAP/OAS1 substrate-binding domain"/>
    <property type="match status" value="1"/>
</dbReference>
<organism evidence="2 3">
    <name type="scientific">Beta vulgaris subsp. vulgaris</name>
    <name type="common">Beet</name>
    <dbReference type="NCBI Taxonomy" id="3555"/>
    <lineage>
        <taxon>Eukaryota</taxon>
        <taxon>Viridiplantae</taxon>
        <taxon>Streptophyta</taxon>
        <taxon>Embryophyta</taxon>
        <taxon>Tracheophyta</taxon>
        <taxon>Spermatophyta</taxon>
        <taxon>Magnoliopsida</taxon>
        <taxon>eudicotyledons</taxon>
        <taxon>Gunneridae</taxon>
        <taxon>Pentapetalae</taxon>
        <taxon>Caryophyllales</taxon>
        <taxon>Chenopodiaceae</taxon>
        <taxon>Betoideae</taxon>
        <taxon>Beta</taxon>
    </lineage>
</organism>
<protein>
    <submittedName>
        <fullName evidence="2">Uncharacterized protein</fullName>
    </submittedName>
</protein>
<evidence type="ECO:0000256" key="1">
    <source>
        <dbReference type="SAM" id="MobiDB-lite"/>
    </source>
</evidence>
<dbReference type="EMBL" id="KQ120294">
    <property type="protein sequence ID" value="KMS64860.1"/>
    <property type="molecule type" value="Genomic_DNA"/>
</dbReference>
<dbReference type="Gramene" id="KMS64860">
    <property type="protein sequence ID" value="KMS64860"/>
    <property type="gene ID" value="BVRB_041930"/>
</dbReference>
<dbReference type="AlphaFoldDB" id="A0A0J8BGE6"/>
<name>A0A0J8BGE6_BETVV</name>
<evidence type="ECO:0000313" key="3">
    <source>
        <dbReference type="Proteomes" id="UP000035740"/>
    </source>
</evidence>
<evidence type="ECO:0000313" key="2">
    <source>
        <dbReference type="EMBL" id="KMS64860.1"/>
    </source>
</evidence>
<gene>
    <name evidence="2" type="ORF">BVRB_041930</name>
</gene>